<evidence type="ECO:0008006" key="3">
    <source>
        <dbReference type="Google" id="ProtNLM"/>
    </source>
</evidence>
<sequence length="117" mass="13795">MNLTSIIKRIKAGEGGDRARRRHISRIEKMVAAVEVRFPEVKRHQQIQQKHVRWLLEHWCNPSTKKDYRSSLRLLLEAQDRDPNWLRQLGMPPASSGGRPRDVTIIRSRSAKTWLEY</sequence>
<comment type="caution">
    <text evidence="1">The sequence shown here is derived from an EMBL/GenBank/DDBJ whole genome shotgun (WGS) entry which is preliminary data.</text>
</comment>
<dbReference type="Proteomes" id="UP001227964">
    <property type="component" value="Unassembled WGS sequence"/>
</dbReference>
<protein>
    <recommendedName>
        <fullName evidence="3">Integrase</fullName>
    </recommendedName>
</protein>
<evidence type="ECO:0000313" key="2">
    <source>
        <dbReference type="Proteomes" id="UP001227964"/>
    </source>
</evidence>
<gene>
    <name evidence="1" type="ORF">QPM17_17600</name>
</gene>
<name>A0ABT7IIJ7_9GAMM</name>
<dbReference type="EMBL" id="JASSVS010000010">
    <property type="protein sequence ID" value="MDL0432963.1"/>
    <property type="molecule type" value="Genomic_DNA"/>
</dbReference>
<reference evidence="1 2" key="1">
    <citation type="submission" date="2023-06" db="EMBL/GenBank/DDBJ databases">
        <title>Marinobacter azerbaijanicus a moderately halophilic, isolated from Urmia Lake in Azerbaijan region of Iran.</title>
        <authorList>
            <person name="Sanchez-Porro C."/>
            <person name="Aghdam E.M."/>
            <person name="Saheb S.M."/>
            <person name="Tarhriz V."/>
            <person name="Kazemi E."/>
            <person name="Ammozegar M.A."/>
            <person name="Ventosa A."/>
            <person name="Hejazi M.S."/>
        </authorList>
    </citation>
    <scope>NUCLEOTIDE SEQUENCE [LARGE SCALE GENOMIC DNA]</scope>
    <source>
        <strain evidence="1 2">TBZ242</strain>
    </source>
</reference>
<accession>A0ABT7IIJ7</accession>
<evidence type="ECO:0000313" key="1">
    <source>
        <dbReference type="EMBL" id="MDL0432963.1"/>
    </source>
</evidence>
<dbReference type="RefSeq" id="WP_285392353.1">
    <property type="nucleotide sequence ID" value="NZ_JASSVS010000010.1"/>
</dbReference>
<keyword evidence="2" id="KW-1185">Reference proteome</keyword>
<proteinExistence type="predicted"/>
<organism evidence="1 2">
    <name type="scientific">Marinobacter azerbaijanicus</name>
    <dbReference type="NCBI Taxonomy" id="3050455"/>
    <lineage>
        <taxon>Bacteria</taxon>
        <taxon>Pseudomonadati</taxon>
        <taxon>Pseudomonadota</taxon>
        <taxon>Gammaproteobacteria</taxon>
        <taxon>Pseudomonadales</taxon>
        <taxon>Marinobacteraceae</taxon>
        <taxon>Marinobacter</taxon>
    </lineage>
</organism>